<accession>A0A0K8QLU5</accession>
<dbReference type="EMBL" id="DF952378">
    <property type="protein sequence ID" value="GAN43683.1"/>
    <property type="molecule type" value="Genomic_DNA"/>
</dbReference>
<evidence type="ECO:0000313" key="1">
    <source>
        <dbReference type="EMBL" id="GAN43683.1"/>
    </source>
</evidence>
<dbReference type="SUPFAM" id="SSF82784">
    <property type="entry name" value="OsmC-like"/>
    <property type="match status" value="1"/>
</dbReference>
<dbReference type="InterPro" id="IPR003718">
    <property type="entry name" value="OsmC/Ohr_fam"/>
</dbReference>
<dbReference type="InterPro" id="IPR015946">
    <property type="entry name" value="KH_dom-like_a/b"/>
</dbReference>
<dbReference type="InterPro" id="IPR036102">
    <property type="entry name" value="OsmC/Ohrsf"/>
</dbReference>
<evidence type="ECO:0000313" key="3">
    <source>
        <dbReference type="Proteomes" id="UP000253740"/>
    </source>
</evidence>
<dbReference type="PANTHER" id="PTHR42830:SF2">
    <property type="entry name" value="OSMC_OHR FAMILY PROTEIN"/>
    <property type="match status" value="1"/>
</dbReference>
<keyword evidence="3" id="KW-1185">Reference proteome</keyword>
<dbReference type="PANTHER" id="PTHR42830">
    <property type="entry name" value="OSMOTICALLY INDUCIBLE FAMILY PROTEIN"/>
    <property type="match status" value="1"/>
</dbReference>
<protein>
    <submittedName>
        <fullName evidence="1">OsmC family protein</fullName>
    </submittedName>
    <submittedName>
        <fullName evidence="2">Putative redox protein, regulator of disulfide bond formation</fullName>
    </submittedName>
</protein>
<reference evidence="2" key="2">
    <citation type="submission" date="2015-08" db="EMBL/GenBank/DDBJ databases">
        <title>Complete DNA Sequence of Pseudomonas syringae pv. actinidiae, the Causal Agent of Kiwifruit Canker Disease.</title>
        <authorList>
            <person name="Rikkerink E.H.A."/>
            <person name="Fineran P.C."/>
        </authorList>
    </citation>
    <scope>NUCLEOTIDE SEQUENCE</scope>
    <source>
        <strain evidence="2">SkMP5</strain>
    </source>
</reference>
<dbReference type="RefSeq" id="WP_062535151.1">
    <property type="nucleotide sequence ID" value="NZ_DF970160.1"/>
</dbReference>
<reference evidence="1" key="1">
    <citation type="submission" date="2015-03" db="EMBL/GenBank/DDBJ databases">
        <title>Draft genome sequence of Mizugakiibacter sediminis skMP5.</title>
        <authorList>
            <person name="Watanabe T."/>
            <person name="Kojima H."/>
            <person name="Fukui M."/>
        </authorList>
    </citation>
    <scope>NUCLEOTIDE SEQUENCE</scope>
    <source>
        <strain evidence="1">SkMP5</strain>
    </source>
</reference>
<dbReference type="Proteomes" id="UP000253740">
    <property type="component" value="Unassembled WGS sequence"/>
</dbReference>
<dbReference type="InterPro" id="IPR052707">
    <property type="entry name" value="OsmC_Ohr_Peroxiredoxin"/>
</dbReference>
<name>A0A0K8QLU5_9GAMM</name>
<sequence>MSEHHIRTVWSRGGGPFERGNYSRDHDVHFEGGQIVRNSAAAGAYGGNPDASNPEELLLAALSSCHMLTFLAVAANRGYVIDHYEDAAVAYLDKNAEGKMAVVRAVLAPRVGFGGDRRPGAEDYAKMHERAHAACFIANSVKTAVELRL</sequence>
<dbReference type="OrthoDB" id="9795405at2"/>
<dbReference type="Gene3D" id="3.30.300.20">
    <property type="match status" value="1"/>
</dbReference>
<dbReference type="HOGENOM" id="CLU_105860_0_0_6"/>
<dbReference type="EMBL" id="DF970160">
    <property type="protein sequence ID" value="GAP65412.1"/>
    <property type="molecule type" value="Genomic_DNA"/>
</dbReference>
<dbReference type="STRING" id="1475481.GCA_000953855_00711"/>
<organism evidence="2">
    <name type="scientific">Mizugakiibacter sediminis</name>
    <dbReference type="NCBI Taxonomy" id="1475481"/>
    <lineage>
        <taxon>Bacteria</taxon>
        <taxon>Pseudomonadati</taxon>
        <taxon>Pseudomonadota</taxon>
        <taxon>Gammaproteobacteria</taxon>
        <taxon>Lysobacterales</taxon>
        <taxon>Rhodanobacteraceae</taxon>
        <taxon>Mizugakiibacter</taxon>
    </lineage>
</organism>
<dbReference type="Pfam" id="PF02566">
    <property type="entry name" value="OsmC"/>
    <property type="match status" value="1"/>
</dbReference>
<proteinExistence type="predicted"/>
<dbReference type="AlphaFoldDB" id="A0A0K8QLU5"/>
<gene>
    <name evidence="1" type="ORF">MBSD_0192</name>
    <name evidence="2" type="ORF">MBSD_n0701</name>
</gene>
<evidence type="ECO:0000313" key="2">
    <source>
        <dbReference type="EMBL" id="GAP65412.1"/>
    </source>
</evidence>